<gene>
    <name evidence="1" type="ORF">PACLA_8A046003</name>
</gene>
<dbReference type="OrthoDB" id="5986560at2759"/>
<evidence type="ECO:0000313" key="2">
    <source>
        <dbReference type="Proteomes" id="UP001152795"/>
    </source>
</evidence>
<name>A0A6S7ICY9_PARCT</name>
<dbReference type="EMBL" id="CACRXK020009277">
    <property type="protein sequence ID" value="CAB4016835.1"/>
    <property type="molecule type" value="Genomic_DNA"/>
</dbReference>
<evidence type="ECO:0000313" key="1">
    <source>
        <dbReference type="EMBL" id="CAB4016835.1"/>
    </source>
</evidence>
<accession>A0A6S7ICY9</accession>
<keyword evidence="2" id="KW-1185">Reference proteome</keyword>
<protein>
    <submittedName>
        <fullName evidence="1">Uncharacterized protein</fullName>
    </submittedName>
</protein>
<comment type="caution">
    <text evidence="1">The sequence shown here is derived from an EMBL/GenBank/DDBJ whole genome shotgun (WGS) entry which is preliminary data.</text>
</comment>
<proteinExistence type="predicted"/>
<organism evidence="1 2">
    <name type="scientific">Paramuricea clavata</name>
    <name type="common">Red gorgonian</name>
    <name type="synonym">Violescent sea-whip</name>
    <dbReference type="NCBI Taxonomy" id="317549"/>
    <lineage>
        <taxon>Eukaryota</taxon>
        <taxon>Metazoa</taxon>
        <taxon>Cnidaria</taxon>
        <taxon>Anthozoa</taxon>
        <taxon>Octocorallia</taxon>
        <taxon>Malacalcyonacea</taxon>
        <taxon>Plexauridae</taxon>
        <taxon>Paramuricea</taxon>
    </lineage>
</organism>
<reference evidence="1" key="1">
    <citation type="submission" date="2020-04" db="EMBL/GenBank/DDBJ databases">
        <authorList>
            <person name="Alioto T."/>
            <person name="Alioto T."/>
            <person name="Gomez Garrido J."/>
        </authorList>
    </citation>
    <scope>NUCLEOTIDE SEQUENCE</scope>
    <source>
        <strain evidence="1">A484AB</strain>
    </source>
</reference>
<dbReference type="Gene3D" id="1.20.1170.10">
    <property type="match status" value="1"/>
</dbReference>
<dbReference type="Proteomes" id="UP001152795">
    <property type="component" value="Unassembled WGS sequence"/>
</dbReference>
<sequence>MGIGIAIAAIAVAATVASDVGFGVAEEKKQDELKSALDQAHSAINSANDFYKNVYKIVKTRLEHLKQSMRKLPPNVIAKLNKDLVLNLNNPDKVVEGIGKALGITQTAVGMVGLVTGAFTSAGLAAADSVVATVAEVAGAAGAVLAVAGFGLSLYTGITELNKINDAIDKVNGKRQKAENAMKQMKNSLDGLLKALGITVSSYESLRDISNDWVQLATNFDRYATSFYDAITGFAMGKTQSEVVSFLKQRASVHLKDDVLSLAKLIEENILQMMRGGKNDEQIVNFYAKETPNEGLRFVMESYFVSTLREYAK</sequence>
<dbReference type="AlphaFoldDB" id="A0A6S7ICY9"/>